<keyword evidence="4 6" id="KW-0378">Hydrolase</keyword>
<dbReference type="OrthoDB" id="1924260at2759"/>
<evidence type="ECO:0000256" key="1">
    <source>
        <dbReference type="ARBA" id="ARBA00000707"/>
    </source>
</evidence>
<feature type="active site" description="Nucleophile" evidence="6">
    <location>
        <position position="122"/>
    </location>
</feature>
<dbReference type="PRINTS" id="PR00707">
    <property type="entry name" value="UBCTHYDRLASE"/>
</dbReference>
<comment type="similarity">
    <text evidence="6 7">Belongs to the peptidase C12 family.</text>
</comment>
<dbReference type="GO" id="GO:0006511">
    <property type="term" value="P:ubiquitin-dependent protein catabolic process"/>
    <property type="evidence" value="ECO:0007669"/>
    <property type="project" value="UniProtKB-UniRule"/>
</dbReference>
<evidence type="ECO:0000256" key="4">
    <source>
        <dbReference type="ARBA" id="ARBA00022801"/>
    </source>
</evidence>
<comment type="catalytic activity">
    <reaction evidence="1 6 7">
        <text>Thiol-dependent hydrolysis of ester, thioester, amide, peptide and isopeptide bonds formed by the C-terminal Gly of ubiquitin (a 76-residue protein attached to proteins as an intracellular targeting signal).</text>
        <dbReference type="EC" id="3.4.19.12"/>
    </reaction>
</comment>
<evidence type="ECO:0000259" key="9">
    <source>
        <dbReference type="PROSITE" id="PS52048"/>
    </source>
</evidence>
<proteinExistence type="inferred from homology"/>
<evidence type="ECO:0000256" key="3">
    <source>
        <dbReference type="ARBA" id="ARBA00022786"/>
    </source>
</evidence>
<reference evidence="10" key="1">
    <citation type="journal article" date="2020" name="Stud. Mycol.">
        <title>101 Dothideomycetes genomes: a test case for predicting lifestyles and emergence of pathogens.</title>
        <authorList>
            <person name="Haridas S."/>
            <person name="Albert R."/>
            <person name="Binder M."/>
            <person name="Bloem J."/>
            <person name="Labutti K."/>
            <person name="Salamov A."/>
            <person name="Andreopoulos B."/>
            <person name="Baker S."/>
            <person name="Barry K."/>
            <person name="Bills G."/>
            <person name="Bluhm B."/>
            <person name="Cannon C."/>
            <person name="Castanera R."/>
            <person name="Culley D."/>
            <person name="Daum C."/>
            <person name="Ezra D."/>
            <person name="Gonzalez J."/>
            <person name="Henrissat B."/>
            <person name="Kuo A."/>
            <person name="Liang C."/>
            <person name="Lipzen A."/>
            <person name="Lutzoni F."/>
            <person name="Magnuson J."/>
            <person name="Mondo S."/>
            <person name="Nolan M."/>
            <person name="Ohm R."/>
            <person name="Pangilinan J."/>
            <person name="Park H.-J."/>
            <person name="Ramirez L."/>
            <person name="Alfaro M."/>
            <person name="Sun H."/>
            <person name="Tritt A."/>
            <person name="Yoshinaga Y."/>
            <person name="Zwiers L.-H."/>
            <person name="Turgeon B."/>
            <person name="Goodwin S."/>
            <person name="Spatafora J."/>
            <person name="Crous P."/>
            <person name="Grigoriev I."/>
        </authorList>
    </citation>
    <scope>NUCLEOTIDE SEQUENCE</scope>
    <source>
        <strain evidence="10">ATCC 16933</strain>
    </source>
</reference>
<accession>A0A6A6P7D6</accession>
<feature type="site" description="Transition state stabilizer" evidence="6">
    <location>
        <position position="116"/>
    </location>
</feature>
<keyword evidence="5 6" id="KW-0788">Thiol protease</keyword>
<evidence type="ECO:0000256" key="2">
    <source>
        <dbReference type="ARBA" id="ARBA00022670"/>
    </source>
</evidence>
<dbReference type="AlphaFoldDB" id="A0A6A6P7D6"/>
<evidence type="ECO:0000313" key="10">
    <source>
        <dbReference type="EMBL" id="KAF2459662.1"/>
    </source>
</evidence>
<organism evidence="10 11">
    <name type="scientific">Lineolata rhizophorae</name>
    <dbReference type="NCBI Taxonomy" id="578093"/>
    <lineage>
        <taxon>Eukaryota</taxon>
        <taxon>Fungi</taxon>
        <taxon>Dikarya</taxon>
        <taxon>Ascomycota</taxon>
        <taxon>Pezizomycotina</taxon>
        <taxon>Dothideomycetes</taxon>
        <taxon>Dothideomycetes incertae sedis</taxon>
        <taxon>Lineolatales</taxon>
        <taxon>Lineolataceae</taxon>
        <taxon>Lineolata</taxon>
    </lineage>
</organism>
<feature type="region of interest" description="Disordered" evidence="8">
    <location>
        <begin position="1"/>
        <end position="20"/>
    </location>
</feature>
<dbReference type="InterPro" id="IPR036959">
    <property type="entry name" value="Peptidase_C12_UCH_sf"/>
</dbReference>
<dbReference type="GO" id="GO:0016579">
    <property type="term" value="P:protein deubiquitination"/>
    <property type="evidence" value="ECO:0007669"/>
    <property type="project" value="TreeGrafter"/>
</dbReference>
<protein>
    <recommendedName>
        <fullName evidence="7">Ubiquitin carboxyl-terminal hydrolase</fullName>
        <ecNumber evidence="7">3.4.19.12</ecNumber>
    </recommendedName>
</protein>
<name>A0A6A6P7D6_9PEZI</name>
<keyword evidence="2 6" id="KW-0645">Protease</keyword>
<dbReference type="EC" id="3.4.19.12" evidence="7"/>
<dbReference type="GO" id="GO:0004843">
    <property type="term" value="F:cysteine-type deubiquitinase activity"/>
    <property type="evidence" value="ECO:0007669"/>
    <property type="project" value="UniProtKB-UniRule"/>
</dbReference>
<evidence type="ECO:0000256" key="6">
    <source>
        <dbReference type="PROSITE-ProRule" id="PRU01393"/>
    </source>
</evidence>
<evidence type="ECO:0000256" key="7">
    <source>
        <dbReference type="RuleBase" id="RU361215"/>
    </source>
</evidence>
<evidence type="ECO:0000313" key="11">
    <source>
        <dbReference type="Proteomes" id="UP000799766"/>
    </source>
</evidence>
<dbReference type="PANTHER" id="PTHR10589:SF29">
    <property type="entry name" value="UBIQUITIN CARBOXYL-TERMINAL HYDROLASE"/>
    <property type="match status" value="1"/>
</dbReference>
<keyword evidence="3 6" id="KW-0833">Ubl conjugation pathway</keyword>
<dbReference type="PANTHER" id="PTHR10589">
    <property type="entry name" value="UBIQUITIN CARBOXYL-TERMINAL HYDROLASE"/>
    <property type="match status" value="1"/>
</dbReference>
<dbReference type="FunFam" id="3.40.532.10:FF:000010">
    <property type="entry name" value="Ubiquitin carboxyl-terminal hydrolase"/>
    <property type="match status" value="1"/>
</dbReference>
<feature type="active site" description="Proton donor" evidence="6">
    <location>
        <position position="214"/>
    </location>
</feature>
<dbReference type="EMBL" id="MU001675">
    <property type="protein sequence ID" value="KAF2459662.1"/>
    <property type="molecule type" value="Genomic_DNA"/>
</dbReference>
<gene>
    <name evidence="10" type="ORF">BDY21DRAFT_338870</name>
</gene>
<dbReference type="GO" id="GO:0005737">
    <property type="term" value="C:cytoplasm"/>
    <property type="evidence" value="ECO:0007669"/>
    <property type="project" value="TreeGrafter"/>
</dbReference>
<dbReference type="Pfam" id="PF01088">
    <property type="entry name" value="Peptidase_C12"/>
    <property type="match status" value="1"/>
</dbReference>
<evidence type="ECO:0000256" key="8">
    <source>
        <dbReference type="SAM" id="MobiDB-lite"/>
    </source>
</evidence>
<dbReference type="Gene3D" id="3.40.532.10">
    <property type="entry name" value="Peptidase C12, ubiquitin carboxyl-terminal hydrolase"/>
    <property type="match status" value="1"/>
</dbReference>
<dbReference type="PROSITE" id="PS52048">
    <property type="entry name" value="UCH_DOMAIN"/>
    <property type="match status" value="1"/>
</dbReference>
<evidence type="ECO:0000256" key="5">
    <source>
        <dbReference type="ARBA" id="ARBA00022807"/>
    </source>
</evidence>
<keyword evidence="11" id="KW-1185">Reference proteome</keyword>
<sequence length="418" mass="47301">MAQASKRRRVGENNEPNSTANDVVFSKDLLSPITAEERRKWQGFCEIDSDPAIFNVMLKEFGVHGVRVQEVLGLDPELLDMLPKPVYGLIFLFRYREDGSENQEASCPDHVWFANQLTGNACATVALLNLVNNISEAELGECLRSFRDFTKEFTPAQRGYQLVNFEFIKNIHNSFARKMDMMNIDLGMKNNYTDRKRSRKDDNADEDENDQAFHFIAFVPINGEVWQLDGLDRQPRNLGAYLEGNWLGSVAPLLVDKMAAYEQEEIEFNLMSLVKDPVTTLREELAANICSLRKVEKTLDDTDAEWKNFTTDSDDDVVRGPDLALGVFASLIEDSNIPAAVEKKVAIDESMSGLLDVRHDLINQQAKVKIAIRDEAESARADTRKALERRCDFGPMIHKWVGYLAENGVLRELVETVG</sequence>
<dbReference type="Proteomes" id="UP000799766">
    <property type="component" value="Unassembled WGS sequence"/>
</dbReference>
<feature type="site" description="Important for enzyme activity" evidence="6">
    <location>
        <position position="229"/>
    </location>
</feature>
<dbReference type="InterPro" id="IPR001578">
    <property type="entry name" value="Peptidase_C12_UCH"/>
</dbReference>
<dbReference type="InterPro" id="IPR038765">
    <property type="entry name" value="Papain-like_cys_pep_sf"/>
</dbReference>
<dbReference type="PROSITE" id="PS52049">
    <property type="entry name" value="ULD"/>
    <property type="match status" value="1"/>
</dbReference>
<dbReference type="SUPFAM" id="SSF54001">
    <property type="entry name" value="Cysteine proteinases"/>
    <property type="match status" value="1"/>
</dbReference>
<feature type="domain" description="UCH catalytic" evidence="9">
    <location>
        <begin position="43"/>
        <end position="275"/>
    </location>
</feature>